<dbReference type="Proteomes" id="UP000055702">
    <property type="component" value="Unassembled WGS sequence"/>
</dbReference>
<feature type="modified residue" description="4-aspartylphosphate" evidence="2">
    <location>
        <position position="55"/>
    </location>
</feature>
<evidence type="ECO:0000256" key="2">
    <source>
        <dbReference type="PROSITE-ProRule" id="PRU00169"/>
    </source>
</evidence>
<evidence type="ECO:0000256" key="1">
    <source>
        <dbReference type="ARBA" id="ARBA00022553"/>
    </source>
</evidence>
<dbReference type="AlphaFoldDB" id="A0A106C2Q9"/>
<evidence type="ECO:0000259" key="3">
    <source>
        <dbReference type="PROSITE" id="PS50110"/>
    </source>
</evidence>
<dbReference type="SUPFAM" id="SSF52172">
    <property type="entry name" value="CheY-like"/>
    <property type="match status" value="1"/>
</dbReference>
<dbReference type="GO" id="GO:0000160">
    <property type="term" value="P:phosphorelay signal transduction system"/>
    <property type="evidence" value="ECO:0007669"/>
    <property type="project" value="InterPro"/>
</dbReference>
<evidence type="ECO:0000313" key="4">
    <source>
        <dbReference type="EMBL" id="KVX03124.1"/>
    </source>
</evidence>
<dbReference type="RefSeq" id="WP_059743592.1">
    <property type="nucleotide sequence ID" value="NZ_LRDC01000001.1"/>
</dbReference>
<feature type="domain" description="Response regulatory" evidence="3">
    <location>
        <begin position="5"/>
        <end position="122"/>
    </location>
</feature>
<dbReference type="Gene3D" id="3.40.50.2300">
    <property type="match status" value="1"/>
</dbReference>
<name>A0A106C2Q9_SHEFR</name>
<dbReference type="InterPro" id="IPR011006">
    <property type="entry name" value="CheY-like_superfamily"/>
</dbReference>
<organism evidence="4">
    <name type="scientific">Shewanella frigidimarina</name>
    <dbReference type="NCBI Taxonomy" id="56812"/>
    <lineage>
        <taxon>Bacteria</taxon>
        <taxon>Pseudomonadati</taxon>
        <taxon>Pseudomonadota</taxon>
        <taxon>Gammaproteobacteria</taxon>
        <taxon>Alteromonadales</taxon>
        <taxon>Shewanellaceae</taxon>
        <taxon>Shewanella</taxon>
    </lineage>
</organism>
<gene>
    <name evidence="4" type="ORF">AWJ07_00660</name>
</gene>
<dbReference type="PANTHER" id="PTHR44591:SF3">
    <property type="entry name" value="RESPONSE REGULATORY DOMAIN-CONTAINING PROTEIN"/>
    <property type="match status" value="1"/>
</dbReference>
<dbReference type="EMBL" id="LRDC01000001">
    <property type="protein sequence ID" value="KVX03124.1"/>
    <property type="molecule type" value="Genomic_DNA"/>
</dbReference>
<dbReference type="PANTHER" id="PTHR44591">
    <property type="entry name" value="STRESS RESPONSE REGULATOR PROTEIN 1"/>
    <property type="match status" value="1"/>
</dbReference>
<keyword evidence="1 2" id="KW-0597">Phosphoprotein</keyword>
<proteinExistence type="predicted"/>
<reference evidence="4 5" key="1">
    <citation type="submission" date="2016-01" db="EMBL/GenBank/DDBJ databases">
        <title>Draft genome of the antarctic isolate Shewanella frigidimarina Ag06-30.</title>
        <authorList>
            <person name="Parmeciano Di Noto G."/>
            <person name="Vazquez S."/>
            <person name="Mac Cormack W."/>
            <person name="Iriarte A."/>
            <person name="Quiroga C."/>
        </authorList>
    </citation>
    <scope>NUCLEOTIDE SEQUENCE [LARGE SCALE GENOMIC DNA]</scope>
    <source>
        <strain evidence="4 5">Ag06-30</strain>
    </source>
</reference>
<comment type="caution">
    <text evidence="4">The sequence shown here is derived from an EMBL/GenBank/DDBJ whole genome shotgun (WGS) entry which is preliminary data.</text>
</comment>
<evidence type="ECO:0000313" key="5">
    <source>
        <dbReference type="Proteomes" id="UP000055702"/>
    </source>
</evidence>
<dbReference type="InterPro" id="IPR001789">
    <property type="entry name" value="Sig_transdc_resp-reg_receiver"/>
</dbReference>
<dbReference type="InterPro" id="IPR050595">
    <property type="entry name" value="Bact_response_regulator"/>
</dbReference>
<dbReference type="Pfam" id="PF00072">
    <property type="entry name" value="Response_reg"/>
    <property type="match status" value="1"/>
</dbReference>
<dbReference type="PROSITE" id="PS50110">
    <property type="entry name" value="RESPONSE_REGULATORY"/>
    <property type="match status" value="1"/>
</dbReference>
<accession>A0A106C2Q9</accession>
<sequence>MPLDKILHVEDDESIRVIVEMALVDISGLTLVACEGGNEAISQIDDFTPDLILLDAMMPGMDGLQTLVEIRKKPHCQHIPVVFMTARIQQSEQKEYLDAGAIAVIEKPFDAMSLGDKLESIYQAYLTSADINNPE</sequence>
<dbReference type="SMART" id="SM00448">
    <property type="entry name" value="REC"/>
    <property type="match status" value="1"/>
</dbReference>
<protein>
    <recommendedName>
        <fullName evidence="3">Response regulatory domain-containing protein</fullName>
    </recommendedName>
</protein>